<feature type="domain" description="Major facilitator superfamily (MFS) profile" evidence="7">
    <location>
        <begin position="31"/>
        <end position="501"/>
    </location>
</feature>
<comment type="caution">
    <text evidence="8">The sequence shown here is derived from an EMBL/GenBank/DDBJ whole genome shotgun (WGS) entry which is preliminary data.</text>
</comment>
<dbReference type="InterPro" id="IPR020846">
    <property type="entry name" value="MFS_dom"/>
</dbReference>
<feature type="transmembrane region" description="Helical" evidence="6">
    <location>
        <begin position="402"/>
        <end position="430"/>
    </location>
</feature>
<keyword evidence="2" id="KW-0813">Transport</keyword>
<feature type="transmembrane region" description="Helical" evidence="6">
    <location>
        <begin position="372"/>
        <end position="390"/>
    </location>
</feature>
<evidence type="ECO:0000313" key="9">
    <source>
        <dbReference type="Proteomes" id="UP000541558"/>
    </source>
</evidence>
<dbReference type="AlphaFoldDB" id="A0A8H5CKI8"/>
<dbReference type="PRINTS" id="PR01035">
    <property type="entry name" value="TCRTETA"/>
</dbReference>
<dbReference type="GO" id="GO:0016020">
    <property type="term" value="C:membrane"/>
    <property type="evidence" value="ECO:0007669"/>
    <property type="project" value="UniProtKB-SubCell"/>
</dbReference>
<dbReference type="Gene3D" id="1.20.1250.20">
    <property type="entry name" value="MFS general substrate transporter like domains"/>
    <property type="match status" value="1"/>
</dbReference>
<dbReference type="EMBL" id="JAACJK010000001">
    <property type="protein sequence ID" value="KAF5342488.1"/>
    <property type="molecule type" value="Genomic_DNA"/>
</dbReference>
<evidence type="ECO:0000259" key="7">
    <source>
        <dbReference type="PROSITE" id="PS50850"/>
    </source>
</evidence>
<evidence type="ECO:0000256" key="6">
    <source>
        <dbReference type="SAM" id="Phobius"/>
    </source>
</evidence>
<evidence type="ECO:0000256" key="3">
    <source>
        <dbReference type="ARBA" id="ARBA00022692"/>
    </source>
</evidence>
<dbReference type="OrthoDB" id="419616at2759"/>
<feature type="transmembrane region" description="Helical" evidence="6">
    <location>
        <begin position="104"/>
        <end position="122"/>
    </location>
</feature>
<dbReference type="PANTHER" id="PTHR23504">
    <property type="entry name" value="MAJOR FACILITATOR SUPERFAMILY DOMAIN-CONTAINING PROTEIN 10"/>
    <property type="match status" value="1"/>
</dbReference>
<feature type="transmembrane region" description="Helical" evidence="6">
    <location>
        <begin position="341"/>
        <end position="360"/>
    </location>
</feature>
<dbReference type="InterPro" id="IPR036259">
    <property type="entry name" value="MFS_trans_sf"/>
</dbReference>
<dbReference type="SUPFAM" id="SSF103473">
    <property type="entry name" value="MFS general substrate transporter"/>
    <property type="match status" value="1"/>
</dbReference>
<keyword evidence="5 6" id="KW-0472">Membrane</keyword>
<proteinExistence type="predicted"/>
<feature type="transmembrane region" description="Helical" evidence="6">
    <location>
        <begin position="478"/>
        <end position="497"/>
    </location>
</feature>
<evidence type="ECO:0000256" key="1">
    <source>
        <dbReference type="ARBA" id="ARBA00004141"/>
    </source>
</evidence>
<dbReference type="InterPro" id="IPR011701">
    <property type="entry name" value="MFS"/>
</dbReference>
<evidence type="ECO:0000256" key="4">
    <source>
        <dbReference type="ARBA" id="ARBA00022989"/>
    </source>
</evidence>
<organism evidence="8 9">
    <name type="scientific">Ephemerocybe angulata</name>
    <dbReference type="NCBI Taxonomy" id="980116"/>
    <lineage>
        <taxon>Eukaryota</taxon>
        <taxon>Fungi</taxon>
        <taxon>Dikarya</taxon>
        <taxon>Basidiomycota</taxon>
        <taxon>Agaricomycotina</taxon>
        <taxon>Agaricomycetes</taxon>
        <taxon>Agaricomycetidae</taxon>
        <taxon>Agaricales</taxon>
        <taxon>Agaricineae</taxon>
        <taxon>Psathyrellaceae</taxon>
        <taxon>Ephemerocybe</taxon>
    </lineage>
</organism>
<keyword evidence="3 6" id="KW-0812">Transmembrane</keyword>
<keyword evidence="9" id="KW-1185">Reference proteome</keyword>
<feature type="transmembrane region" description="Helical" evidence="6">
    <location>
        <begin position="72"/>
        <end position="92"/>
    </location>
</feature>
<dbReference type="Pfam" id="PF07690">
    <property type="entry name" value="MFS_1"/>
    <property type="match status" value="1"/>
</dbReference>
<feature type="transmembrane region" description="Helical" evidence="6">
    <location>
        <begin position="297"/>
        <end position="321"/>
    </location>
</feature>
<evidence type="ECO:0000313" key="8">
    <source>
        <dbReference type="EMBL" id="KAF5342488.1"/>
    </source>
</evidence>
<keyword evidence="4 6" id="KW-1133">Transmembrane helix</keyword>
<feature type="transmembrane region" description="Helical" evidence="6">
    <location>
        <begin position="30"/>
        <end position="52"/>
    </location>
</feature>
<dbReference type="Proteomes" id="UP000541558">
    <property type="component" value="Unassembled WGS sequence"/>
</dbReference>
<accession>A0A8H5CKI8</accession>
<dbReference type="PROSITE" id="PS50850">
    <property type="entry name" value="MFS"/>
    <property type="match status" value="1"/>
</dbReference>
<evidence type="ECO:0000256" key="2">
    <source>
        <dbReference type="ARBA" id="ARBA00022448"/>
    </source>
</evidence>
<dbReference type="PANTHER" id="PTHR23504:SF15">
    <property type="entry name" value="MAJOR FACILITATOR SUPERFAMILY (MFS) PROFILE DOMAIN-CONTAINING PROTEIN"/>
    <property type="match status" value="1"/>
</dbReference>
<comment type="subcellular location">
    <subcellularLocation>
        <location evidence="1">Membrane</location>
        <topology evidence="1">Multi-pass membrane protein</topology>
    </subcellularLocation>
</comment>
<sequence>MTTHERDDVETDTVVVVEDRKVERTPLPKLQLAIVFLIQFAEPVTATVIYPFVNQFVRETGITGGDETKTGYYAGIVESTFFFSETLTVFAWGWLSDELGRKPVLLMGPLGLALAMLAFGLSKTFWPLVVFRAFQGFFNGNIGVSKSVMAEITDSTNIGDAYALAPLMWASGTTVGPMLGGLLSNPAVQWPDTFGKIAFYRDYPYFLPCAAASFVAFLSFAISSIAMKETLPSSRRSKLRDSWGRLISKFSPNSNEAGANASLLAGTEHSGYGTSGTECAIPAPVEEVKPPLSALLVFDYVITILNYGFFSFIDMSVTALIPLVYSTPLEYGGLGMDPFKIGTIMATYGVLNGTMSVLFLGPLVRRYGPTKVYQCGIFAIFISLSAFPIENILARRAGGIDAWVALVIVIQFAAQTVLSPCYASMGILVIQVCPHKLLMGSANGVAQMATSGTRAFAPAVASSLFSISIQRNWAGGYAVYYMIMVLLVGLICGSRYLPTPIKP</sequence>
<evidence type="ECO:0000256" key="5">
    <source>
        <dbReference type="ARBA" id="ARBA00023136"/>
    </source>
</evidence>
<name>A0A8H5CKI8_9AGAR</name>
<reference evidence="8 9" key="1">
    <citation type="journal article" date="2020" name="ISME J.">
        <title>Uncovering the hidden diversity of litter-decomposition mechanisms in mushroom-forming fungi.</title>
        <authorList>
            <person name="Floudas D."/>
            <person name="Bentzer J."/>
            <person name="Ahren D."/>
            <person name="Johansson T."/>
            <person name="Persson P."/>
            <person name="Tunlid A."/>
        </authorList>
    </citation>
    <scope>NUCLEOTIDE SEQUENCE [LARGE SCALE GENOMIC DNA]</scope>
    <source>
        <strain evidence="8 9">CBS 175.51</strain>
    </source>
</reference>
<protein>
    <recommendedName>
        <fullName evidence="7">Major facilitator superfamily (MFS) profile domain-containing protein</fullName>
    </recommendedName>
</protein>
<dbReference type="GO" id="GO:0022857">
    <property type="term" value="F:transmembrane transporter activity"/>
    <property type="evidence" value="ECO:0007669"/>
    <property type="project" value="InterPro"/>
</dbReference>
<gene>
    <name evidence="8" type="ORF">D9611_001416</name>
</gene>
<dbReference type="InterPro" id="IPR001958">
    <property type="entry name" value="Tet-R_TetA/multi-R_MdtG-like"/>
</dbReference>
<feature type="transmembrane region" description="Helical" evidence="6">
    <location>
        <begin position="205"/>
        <end position="227"/>
    </location>
</feature>